<organism evidence="1 2">
    <name type="scientific">Bifidobacterium samirii</name>
    <dbReference type="NCBI Taxonomy" id="2306974"/>
    <lineage>
        <taxon>Bacteria</taxon>
        <taxon>Bacillati</taxon>
        <taxon>Actinomycetota</taxon>
        <taxon>Actinomycetes</taxon>
        <taxon>Bifidobacteriales</taxon>
        <taxon>Bifidobacteriaceae</taxon>
        <taxon>Bifidobacterium</taxon>
    </lineage>
</organism>
<comment type="caution">
    <text evidence="1">The sequence shown here is derived from an EMBL/GenBank/DDBJ whole genome shotgun (WGS) entry which is preliminary data.</text>
</comment>
<sequence length="109" mass="11937">MNAAETVAFLRCETTLSHGLRAAGQPTTLGSMRVLCAPGQYERATQAGRTVATSGYDLYLRGAPAFAVRIGDKAVIRDETLTVTHTPEEWRRGGRCVGVQYHVEREEDL</sequence>
<accession>A0A430FJG2</accession>
<dbReference type="AlphaFoldDB" id="A0A430FJG2"/>
<evidence type="ECO:0000313" key="2">
    <source>
        <dbReference type="Proteomes" id="UP000287470"/>
    </source>
</evidence>
<protein>
    <recommendedName>
        <fullName evidence="3">Phage protein</fullName>
    </recommendedName>
</protein>
<evidence type="ECO:0008006" key="3">
    <source>
        <dbReference type="Google" id="ProtNLM"/>
    </source>
</evidence>
<dbReference type="RefSeq" id="WP_125968946.1">
    <property type="nucleotide sequence ID" value="NZ_QXGK01000020.1"/>
</dbReference>
<dbReference type="Proteomes" id="UP000287470">
    <property type="component" value="Unassembled WGS sequence"/>
</dbReference>
<name>A0A430FJG2_9BIFI</name>
<reference evidence="1 2" key="1">
    <citation type="submission" date="2018-09" db="EMBL/GenBank/DDBJ databases">
        <title>Characterization of the phylogenetic diversity of five novel species belonging to the genus Bifidobacterium.</title>
        <authorList>
            <person name="Lugli G.A."/>
            <person name="Duranti S."/>
            <person name="Milani C."/>
        </authorList>
    </citation>
    <scope>NUCLEOTIDE SEQUENCE [LARGE SCALE GENOMIC DNA]</scope>
    <source>
        <strain evidence="1 2">2033B</strain>
    </source>
</reference>
<gene>
    <name evidence="1" type="ORF">D2E24_1695</name>
</gene>
<proteinExistence type="predicted"/>
<dbReference type="OrthoDB" id="3232867at2"/>
<dbReference type="EMBL" id="QXGK01000020">
    <property type="protein sequence ID" value="RSX53024.1"/>
    <property type="molecule type" value="Genomic_DNA"/>
</dbReference>
<keyword evidence="2" id="KW-1185">Reference proteome</keyword>
<evidence type="ECO:0000313" key="1">
    <source>
        <dbReference type="EMBL" id="RSX53024.1"/>
    </source>
</evidence>